<keyword evidence="3" id="KW-0378">Hydrolase</keyword>
<evidence type="ECO:0000256" key="2">
    <source>
        <dbReference type="ARBA" id="ARBA00022723"/>
    </source>
</evidence>
<dbReference type="GO" id="GO:0008235">
    <property type="term" value="F:metalloexopeptidase activity"/>
    <property type="evidence" value="ECO:0007669"/>
    <property type="project" value="TreeGrafter"/>
</dbReference>
<dbReference type="GO" id="GO:0008270">
    <property type="term" value="F:zinc ion binding"/>
    <property type="evidence" value="ECO:0007669"/>
    <property type="project" value="TreeGrafter"/>
</dbReference>
<dbReference type="EMBL" id="CP116805">
    <property type="protein sequence ID" value="WCL53765.1"/>
    <property type="molecule type" value="Genomic_DNA"/>
</dbReference>
<evidence type="ECO:0000256" key="1">
    <source>
        <dbReference type="ARBA" id="ARBA00022670"/>
    </source>
</evidence>
<dbReference type="PANTHER" id="PTHR34858">
    <property type="entry name" value="CYSO-CYSTEINE PEPTIDASE"/>
    <property type="match status" value="1"/>
</dbReference>
<sequence length="139" mass="14969">MSVTLAPGLLDALEALALEAAPHEACAMLLGTRDHIAGYVPSRNVTDADPARNFEIDPALLLRLHREAREGGPAIAGVWHSHPNGRPEPSDEDRARSVEPGWIWLITAVTGEETVTGCWRADDNDAHRLAAVSYSIETG</sequence>
<gene>
    <name evidence="8" type="ORF">PH603_14590</name>
</gene>
<dbReference type="Proteomes" id="UP001217500">
    <property type="component" value="Chromosome"/>
</dbReference>
<evidence type="ECO:0000313" key="9">
    <source>
        <dbReference type="Proteomes" id="UP001217500"/>
    </source>
</evidence>
<dbReference type="KEGG" id="gso:PH603_14590"/>
<keyword evidence="9" id="KW-1185">Reference proteome</keyword>
<dbReference type="SUPFAM" id="SSF102712">
    <property type="entry name" value="JAB1/MPN domain"/>
    <property type="match status" value="1"/>
</dbReference>
<evidence type="ECO:0000256" key="5">
    <source>
        <dbReference type="ARBA" id="ARBA00023049"/>
    </source>
</evidence>
<dbReference type="RefSeq" id="WP_289503350.1">
    <property type="nucleotide sequence ID" value="NZ_CP116805.1"/>
</dbReference>
<accession>A0AAE9XT86</accession>
<evidence type="ECO:0000256" key="6">
    <source>
        <dbReference type="SAM" id="MobiDB-lite"/>
    </source>
</evidence>
<dbReference type="GO" id="GO:0006508">
    <property type="term" value="P:proteolysis"/>
    <property type="evidence" value="ECO:0007669"/>
    <property type="project" value="UniProtKB-KW"/>
</dbReference>
<dbReference type="InterPro" id="IPR037518">
    <property type="entry name" value="MPN"/>
</dbReference>
<keyword evidence="5" id="KW-0482">Metalloprotease</keyword>
<dbReference type="InterPro" id="IPR051929">
    <property type="entry name" value="VirAsm_ModProt"/>
</dbReference>
<dbReference type="PANTHER" id="PTHR34858:SF1">
    <property type="entry name" value="CYSO-CYSTEINE PEPTIDASE"/>
    <property type="match status" value="1"/>
</dbReference>
<keyword evidence="1" id="KW-0645">Protease</keyword>
<evidence type="ECO:0000313" key="8">
    <source>
        <dbReference type="EMBL" id="WCL53765.1"/>
    </source>
</evidence>
<evidence type="ECO:0000256" key="4">
    <source>
        <dbReference type="ARBA" id="ARBA00022833"/>
    </source>
</evidence>
<proteinExistence type="predicted"/>
<keyword evidence="4" id="KW-0862">Zinc</keyword>
<dbReference type="CDD" id="cd08070">
    <property type="entry name" value="MPN_like"/>
    <property type="match status" value="1"/>
</dbReference>
<feature type="domain" description="MPN" evidence="7">
    <location>
        <begin position="3"/>
        <end position="139"/>
    </location>
</feature>
<evidence type="ECO:0000259" key="7">
    <source>
        <dbReference type="PROSITE" id="PS50249"/>
    </source>
</evidence>
<organism evidence="8 9">
    <name type="scientific">Gimibacter soli</name>
    <dbReference type="NCBI Taxonomy" id="3024400"/>
    <lineage>
        <taxon>Bacteria</taxon>
        <taxon>Pseudomonadati</taxon>
        <taxon>Pseudomonadota</taxon>
        <taxon>Alphaproteobacteria</taxon>
        <taxon>Kordiimonadales</taxon>
        <taxon>Temperatibacteraceae</taxon>
        <taxon>Gimibacter</taxon>
    </lineage>
</organism>
<dbReference type="Pfam" id="PF14464">
    <property type="entry name" value="Prok-JAB"/>
    <property type="match status" value="1"/>
</dbReference>
<evidence type="ECO:0000256" key="3">
    <source>
        <dbReference type="ARBA" id="ARBA00022801"/>
    </source>
</evidence>
<dbReference type="InterPro" id="IPR028090">
    <property type="entry name" value="JAB_dom_prok"/>
</dbReference>
<dbReference type="AlphaFoldDB" id="A0AAE9XT86"/>
<dbReference type="Gene3D" id="3.40.140.10">
    <property type="entry name" value="Cytidine Deaminase, domain 2"/>
    <property type="match status" value="1"/>
</dbReference>
<keyword evidence="2" id="KW-0479">Metal-binding</keyword>
<dbReference type="PROSITE" id="PS50249">
    <property type="entry name" value="MPN"/>
    <property type="match status" value="1"/>
</dbReference>
<feature type="region of interest" description="Disordered" evidence="6">
    <location>
        <begin position="75"/>
        <end position="96"/>
    </location>
</feature>
<reference evidence="8" key="1">
    <citation type="submission" date="2023-01" db="EMBL/GenBank/DDBJ databases">
        <title>The genome sequence of Kordiimonadaceae bacterium 6D33.</title>
        <authorList>
            <person name="Liu Y."/>
        </authorList>
    </citation>
    <scope>NUCLEOTIDE SEQUENCE</scope>
    <source>
        <strain evidence="8">6D33</strain>
    </source>
</reference>
<name>A0AAE9XT86_9PROT</name>
<protein>
    <submittedName>
        <fullName evidence="8">M67 family metallopeptidase</fullName>
    </submittedName>
</protein>